<dbReference type="PROSITE" id="PS50089">
    <property type="entry name" value="ZF_RING_2"/>
    <property type="match status" value="1"/>
</dbReference>
<feature type="compositionally biased region" description="Basic residues" evidence="6">
    <location>
        <begin position="276"/>
        <end position="288"/>
    </location>
</feature>
<dbReference type="FunFam" id="3.30.40.10:FF:000033">
    <property type="entry name" value="Polycomb group RING finger protein 3"/>
    <property type="match status" value="1"/>
</dbReference>
<dbReference type="CDD" id="cd16525">
    <property type="entry name" value="RING-HC_PCGF"/>
    <property type="match status" value="1"/>
</dbReference>
<keyword evidence="1" id="KW-0479">Metal-binding</keyword>
<reference evidence="8" key="1">
    <citation type="submission" date="2020-03" db="EMBL/GenBank/DDBJ databases">
        <title>A high-quality chromosome-level genome assembly of a woody plant with both climbing and erect habits, Rhamnella rubrinervis.</title>
        <authorList>
            <person name="Lu Z."/>
            <person name="Yang Y."/>
            <person name="Zhu X."/>
            <person name="Sun Y."/>
        </authorList>
    </citation>
    <scope>NUCLEOTIDE SEQUENCE</scope>
    <source>
        <strain evidence="8">BYM</strain>
        <tissue evidence="8">Leaf</tissue>
    </source>
</reference>
<organism evidence="8 9">
    <name type="scientific">Rhamnella rubrinervis</name>
    <dbReference type="NCBI Taxonomy" id="2594499"/>
    <lineage>
        <taxon>Eukaryota</taxon>
        <taxon>Viridiplantae</taxon>
        <taxon>Streptophyta</taxon>
        <taxon>Embryophyta</taxon>
        <taxon>Tracheophyta</taxon>
        <taxon>Spermatophyta</taxon>
        <taxon>Magnoliopsida</taxon>
        <taxon>eudicotyledons</taxon>
        <taxon>Gunneridae</taxon>
        <taxon>Pentapetalae</taxon>
        <taxon>rosids</taxon>
        <taxon>fabids</taxon>
        <taxon>Rosales</taxon>
        <taxon>Rhamnaceae</taxon>
        <taxon>rhamnoid group</taxon>
        <taxon>Rhamneae</taxon>
        <taxon>Rhamnella</taxon>
    </lineage>
</organism>
<dbReference type="OrthoDB" id="1305878at2759"/>
<keyword evidence="2 5" id="KW-0863">Zinc-finger</keyword>
<sequence length="428" mass="47805">MMVSTGQVLKVGREKLAACMTCPVCKKLFTDATTMSECLHTFCRKCIYEKITEEELDHCPVCNINLGCTPLEKLRADHSLQDLRTKLFPSKRKRDKPTDEDLPSTSFPAKRKERSLSSLVVSEPGSSTQSHLAGRRKYPFRRNLTLRESTLSVENPVKIEDDYLNNFSSPEAVNRILPGKRKNESPRQHMHNNGVDNAVPQEGIADLWKPLNCLVEAASKTKPNKLNSQENFVNPFYPAAPHSEAHQPTSKLKEHGYKLKVHGDEKDSTPAPSGSVKRRKVQGVRQRRPAASEGLNVPTQTVVDLNSKSARRFNPIWFSLVASNNQEGDTPLPQISSCYLRVKDGSLPVSFVKKYLAQKLDLASEAELDLSLRGQPVIPTLQLHNLVDLWVQTVPSSERIQTTAGGSGKDFVMVLSYSRKAQPHKTCL</sequence>
<evidence type="ECO:0000313" key="9">
    <source>
        <dbReference type="Proteomes" id="UP000796880"/>
    </source>
</evidence>
<keyword evidence="9" id="KW-1185">Reference proteome</keyword>
<dbReference type="Pfam" id="PF13923">
    <property type="entry name" value="zf-C3HC4_2"/>
    <property type="match status" value="1"/>
</dbReference>
<feature type="domain" description="RING-type" evidence="7">
    <location>
        <begin position="22"/>
        <end position="63"/>
    </location>
</feature>
<gene>
    <name evidence="8" type="ORF">FNV43_RR01548</name>
</gene>
<dbReference type="InterPro" id="IPR001841">
    <property type="entry name" value="Znf_RING"/>
</dbReference>
<feature type="region of interest" description="Disordered" evidence="6">
    <location>
        <begin position="85"/>
        <end position="135"/>
    </location>
</feature>
<evidence type="ECO:0000256" key="1">
    <source>
        <dbReference type="ARBA" id="ARBA00022723"/>
    </source>
</evidence>
<evidence type="ECO:0000313" key="8">
    <source>
        <dbReference type="EMBL" id="KAF3456894.1"/>
    </source>
</evidence>
<evidence type="ECO:0000256" key="6">
    <source>
        <dbReference type="SAM" id="MobiDB-lite"/>
    </source>
</evidence>
<dbReference type="SUPFAM" id="SSF57850">
    <property type="entry name" value="RING/U-box"/>
    <property type="match status" value="1"/>
</dbReference>
<evidence type="ECO:0000256" key="3">
    <source>
        <dbReference type="ARBA" id="ARBA00022833"/>
    </source>
</evidence>
<dbReference type="AlphaFoldDB" id="A0A8K0HR57"/>
<feature type="compositionally biased region" description="Basic and acidic residues" evidence="6">
    <location>
        <begin position="251"/>
        <end position="268"/>
    </location>
</feature>
<dbReference type="InterPro" id="IPR044807">
    <property type="entry name" value="DRIP1-like"/>
</dbReference>
<dbReference type="Proteomes" id="UP000796880">
    <property type="component" value="Unassembled WGS sequence"/>
</dbReference>
<name>A0A8K0HR57_9ROSA</name>
<proteinExistence type="predicted"/>
<evidence type="ECO:0000256" key="2">
    <source>
        <dbReference type="ARBA" id="ARBA00022771"/>
    </source>
</evidence>
<dbReference type="Gene3D" id="3.30.40.10">
    <property type="entry name" value="Zinc/RING finger domain, C3HC4 (zinc finger)"/>
    <property type="match status" value="1"/>
</dbReference>
<dbReference type="InterPro" id="IPR013083">
    <property type="entry name" value="Znf_RING/FYVE/PHD"/>
</dbReference>
<dbReference type="GO" id="GO:0004842">
    <property type="term" value="F:ubiquitin-protein transferase activity"/>
    <property type="evidence" value="ECO:0007669"/>
    <property type="project" value="InterPro"/>
</dbReference>
<dbReference type="PROSITE" id="PS00518">
    <property type="entry name" value="ZF_RING_1"/>
    <property type="match status" value="1"/>
</dbReference>
<evidence type="ECO:0000259" key="7">
    <source>
        <dbReference type="PROSITE" id="PS50089"/>
    </source>
</evidence>
<accession>A0A8K0HR57</accession>
<dbReference type="GO" id="GO:0051865">
    <property type="term" value="P:protein autoubiquitination"/>
    <property type="evidence" value="ECO:0007669"/>
    <property type="project" value="UniProtKB-ARBA"/>
</dbReference>
<dbReference type="PANTHER" id="PTHR46293">
    <property type="entry name" value="E3 UBIQUITIN PROTEIN LIGASE DRIP1"/>
    <property type="match status" value="1"/>
</dbReference>
<dbReference type="GO" id="GO:0008270">
    <property type="term" value="F:zinc ion binding"/>
    <property type="evidence" value="ECO:0007669"/>
    <property type="project" value="UniProtKB-KW"/>
</dbReference>
<evidence type="ECO:0000256" key="4">
    <source>
        <dbReference type="ARBA" id="ARBA00064110"/>
    </source>
</evidence>
<dbReference type="EMBL" id="VOIH02000001">
    <property type="protein sequence ID" value="KAF3456894.1"/>
    <property type="molecule type" value="Genomic_DNA"/>
</dbReference>
<protein>
    <recommendedName>
        <fullName evidence="7">RING-type domain-containing protein</fullName>
    </recommendedName>
</protein>
<feature type="region of interest" description="Disordered" evidence="6">
    <location>
        <begin position="225"/>
        <end position="295"/>
    </location>
</feature>
<dbReference type="PANTHER" id="PTHR46293:SF3">
    <property type="entry name" value="E3 UBIQUITIN PROTEIN LIGASE DRIPH-RELATED"/>
    <property type="match status" value="1"/>
</dbReference>
<comment type="caution">
    <text evidence="8">The sequence shown here is derived from an EMBL/GenBank/DDBJ whole genome shotgun (WGS) entry which is preliminary data.</text>
</comment>
<keyword evidence="3" id="KW-0862">Zinc</keyword>
<dbReference type="SMART" id="SM00184">
    <property type="entry name" value="RING"/>
    <property type="match status" value="1"/>
</dbReference>
<feature type="region of interest" description="Disordered" evidence="6">
    <location>
        <begin position="175"/>
        <end position="198"/>
    </location>
</feature>
<feature type="compositionally biased region" description="Polar residues" evidence="6">
    <location>
        <begin position="116"/>
        <end position="131"/>
    </location>
</feature>
<dbReference type="InterPro" id="IPR017907">
    <property type="entry name" value="Znf_RING_CS"/>
</dbReference>
<comment type="subunit">
    <text evidence="4">Interacts with DREB2A.</text>
</comment>
<evidence type="ECO:0000256" key="5">
    <source>
        <dbReference type="PROSITE-ProRule" id="PRU00175"/>
    </source>
</evidence>